<proteinExistence type="predicted"/>
<accession>A0A0G0LUS1</accession>
<organism evidence="1 2">
    <name type="scientific">candidate division CPR2 bacterium GW2011_GWC2_39_10</name>
    <dbReference type="NCBI Taxonomy" id="1618345"/>
    <lineage>
        <taxon>Bacteria</taxon>
        <taxon>Bacteria division CPR2</taxon>
    </lineage>
</organism>
<comment type="caution">
    <text evidence="1">The sequence shown here is derived from an EMBL/GenBank/DDBJ whole genome shotgun (WGS) entry which is preliminary data.</text>
</comment>
<evidence type="ECO:0000313" key="2">
    <source>
        <dbReference type="Proteomes" id="UP000034207"/>
    </source>
</evidence>
<dbReference type="STRING" id="1618345.UT18_C0007G0033"/>
<evidence type="ECO:0000313" key="1">
    <source>
        <dbReference type="EMBL" id="KKQ94777.1"/>
    </source>
</evidence>
<name>A0A0G0LUS1_UNCC2</name>
<protein>
    <submittedName>
        <fullName evidence="1">Uncharacterized protein</fullName>
    </submittedName>
</protein>
<reference evidence="1 2" key="1">
    <citation type="journal article" date="2015" name="Nature">
        <title>rRNA introns, odd ribosomes, and small enigmatic genomes across a large radiation of phyla.</title>
        <authorList>
            <person name="Brown C.T."/>
            <person name="Hug L.A."/>
            <person name="Thomas B.C."/>
            <person name="Sharon I."/>
            <person name="Castelle C.J."/>
            <person name="Singh A."/>
            <person name="Wilkins M.J."/>
            <person name="Williams K.H."/>
            <person name="Banfield J.F."/>
        </authorList>
    </citation>
    <scope>NUCLEOTIDE SEQUENCE [LARGE SCALE GENOMIC DNA]</scope>
</reference>
<gene>
    <name evidence="1" type="ORF">UT18_C0007G0033</name>
</gene>
<dbReference type="AlphaFoldDB" id="A0A0G0LUS1"/>
<sequence>MSLEDYFKRKIEELTGFENLNDDALTKLEKEAEEKYRLEGTFSELDLGKYGYTNPERVAQIERELEAMKPGVRPEPCFCGHKKVQ</sequence>
<dbReference type="EMBL" id="LBVV01000007">
    <property type="protein sequence ID" value="KKQ94777.1"/>
    <property type="molecule type" value="Genomic_DNA"/>
</dbReference>
<dbReference type="Proteomes" id="UP000034207">
    <property type="component" value="Unassembled WGS sequence"/>
</dbReference>